<keyword evidence="2" id="KW-0503">Monooxygenase</keyword>
<comment type="similarity">
    <text evidence="1 2">Belongs to the cytochrome P450 family.</text>
</comment>
<dbReference type="PRINTS" id="PR00359">
    <property type="entry name" value="BP450"/>
</dbReference>
<evidence type="ECO:0000313" key="3">
    <source>
        <dbReference type="EMBL" id="MEU6803179.1"/>
    </source>
</evidence>
<dbReference type="InterPro" id="IPR001128">
    <property type="entry name" value="Cyt_P450"/>
</dbReference>
<dbReference type="Pfam" id="PF00067">
    <property type="entry name" value="p450"/>
    <property type="match status" value="2"/>
</dbReference>
<accession>A0ABV3B2G6</accession>
<keyword evidence="2" id="KW-0560">Oxidoreductase</keyword>
<dbReference type="PANTHER" id="PTHR46696">
    <property type="entry name" value="P450, PUTATIVE (EUROFUNG)-RELATED"/>
    <property type="match status" value="1"/>
</dbReference>
<dbReference type="RefSeq" id="WP_359697003.1">
    <property type="nucleotide sequence ID" value="NZ_JBEYXT010000084.1"/>
</dbReference>
<proteinExistence type="inferred from homology"/>
<dbReference type="SUPFAM" id="SSF48264">
    <property type="entry name" value="Cytochrome P450"/>
    <property type="match status" value="1"/>
</dbReference>
<comment type="caution">
    <text evidence="3">The sequence shown here is derived from an EMBL/GenBank/DDBJ whole genome shotgun (WGS) entry which is preliminary data.</text>
</comment>
<keyword evidence="2" id="KW-0408">Iron</keyword>
<gene>
    <name evidence="3" type="ORF">ABZ931_19520</name>
</gene>
<name>A0ABV3B2G6_9ACTN</name>
<dbReference type="InterPro" id="IPR017972">
    <property type="entry name" value="Cyt_P450_CS"/>
</dbReference>
<evidence type="ECO:0000256" key="1">
    <source>
        <dbReference type="ARBA" id="ARBA00010617"/>
    </source>
</evidence>
<keyword evidence="2" id="KW-0479">Metal-binding</keyword>
<protein>
    <submittedName>
        <fullName evidence="3">Cytochrome P450</fullName>
    </submittedName>
</protein>
<keyword evidence="4" id="KW-1185">Reference proteome</keyword>
<dbReference type="InterPro" id="IPR002397">
    <property type="entry name" value="Cyt_P450_B"/>
</dbReference>
<evidence type="ECO:0000256" key="2">
    <source>
        <dbReference type="RuleBase" id="RU000461"/>
    </source>
</evidence>
<dbReference type="PROSITE" id="PS00086">
    <property type="entry name" value="CYTOCHROME_P450"/>
    <property type="match status" value="1"/>
</dbReference>
<keyword evidence="2" id="KW-0349">Heme</keyword>
<dbReference type="Proteomes" id="UP001551189">
    <property type="component" value="Unassembled WGS sequence"/>
</dbReference>
<dbReference type="PANTHER" id="PTHR46696:SF1">
    <property type="entry name" value="CYTOCHROME P450 YJIB-RELATED"/>
    <property type="match status" value="1"/>
</dbReference>
<dbReference type="EMBL" id="JBEYXT010000084">
    <property type="protein sequence ID" value="MEU6803179.1"/>
    <property type="molecule type" value="Genomic_DNA"/>
</dbReference>
<sequence length="409" mass="44724">METIACPYALDPAARDLAQEAAALRERGSVARVSLPGGVPAWAVNRHRYIRQLLADPRVSRDPRQHWPAYRDGLITEEWPLYPWVSATTMLFSYGAEHTRLRRLIAGAFTTRRTELLRPWVREISAGLTDDLAALPAGRETDLLTSYAALLPMRVICELFGVPDEARRPLAAAISTSVSASATPQEINAARIRIGEMLAELVAAKRARPADDLTSALIAARDDDDQLSEKELVDSLYLMIAAGQETTTGVICNAAAALLDHPEQLAHIRSGRASWTDAVDETVRVHNPAAYIPLRFAVDDITLDDGVTIERGDAIIVNFAAPGLDPERYGDDAAAFDLLRADRDSLAFGHGVHRCLGMPLGRMEAAIALEALFGRFPAMRLVRPVAELHPMPTFLFNGYASLPVVLRPE</sequence>
<dbReference type="CDD" id="cd11029">
    <property type="entry name" value="CYP107-like"/>
    <property type="match status" value="1"/>
</dbReference>
<reference evidence="3 4" key="1">
    <citation type="submission" date="2024-06" db="EMBL/GenBank/DDBJ databases">
        <title>The Natural Products Discovery Center: Release of the First 8490 Sequenced Strains for Exploring Actinobacteria Biosynthetic Diversity.</title>
        <authorList>
            <person name="Kalkreuter E."/>
            <person name="Kautsar S.A."/>
            <person name="Yang D."/>
            <person name="Bader C.D."/>
            <person name="Teijaro C.N."/>
            <person name="Fluegel L."/>
            <person name="Davis C.M."/>
            <person name="Simpson J.R."/>
            <person name="Lauterbach L."/>
            <person name="Steele A.D."/>
            <person name="Gui C."/>
            <person name="Meng S."/>
            <person name="Li G."/>
            <person name="Viehrig K."/>
            <person name="Ye F."/>
            <person name="Su P."/>
            <person name="Kiefer A.F."/>
            <person name="Nichols A."/>
            <person name="Cepeda A.J."/>
            <person name="Yan W."/>
            <person name="Fan B."/>
            <person name="Jiang Y."/>
            <person name="Adhikari A."/>
            <person name="Zheng C.-J."/>
            <person name="Schuster L."/>
            <person name="Cowan T.M."/>
            <person name="Smanski M.J."/>
            <person name="Chevrette M.G."/>
            <person name="De Carvalho L.P.S."/>
            <person name="Shen B."/>
        </authorList>
    </citation>
    <scope>NUCLEOTIDE SEQUENCE [LARGE SCALE GENOMIC DNA]</scope>
    <source>
        <strain evidence="3 4">NPDC046851</strain>
    </source>
</reference>
<organism evidence="3 4">
    <name type="scientific">Streptomyces neyagawaensis</name>
    <dbReference type="NCBI Taxonomy" id="42238"/>
    <lineage>
        <taxon>Bacteria</taxon>
        <taxon>Bacillati</taxon>
        <taxon>Actinomycetota</taxon>
        <taxon>Actinomycetes</taxon>
        <taxon>Kitasatosporales</taxon>
        <taxon>Streptomycetaceae</taxon>
        <taxon>Streptomyces</taxon>
    </lineage>
</organism>
<dbReference type="InterPro" id="IPR036396">
    <property type="entry name" value="Cyt_P450_sf"/>
</dbReference>
<evidence type="ECO:0000313" key="4">
    <source>
        <dbReference type="Proteomes" id="UP001551189"/>
    </source>
</evidence>
<dbReference type="Gene3D" id="1.10.630.10">
    <property type="entry name" value="Cytochrome P450"/>
    <property type="match status" value="1"/>
</dbReference>